<dbReference type="Proteomes" id="UP000887565">
    <property type="component" value="Unplaced"/>
</dbReference>
<evidence type="ECO:0000313" key="1">
    <source>
        <dbReference type="Proteomes" id="UP000887565"/>
    </source>
</evidence>
<accession>A0A915K271</accession>
<proteinExistence type="predicted"/>
<reference evidence="2" key="1">
    <citation type="submission" date="2022-11" db="UniProtKB">
        <authorList>
            <consortium name="WormBaseParasite"/>
        </authorList>
    </citation>
    <scope>IDENTIFICATION</scope>
</reference>
<evidence type="ECO:0000313" key="2">
    <source>
        <dbReference type="WBParaSite" id="nRc.2.0.1.t32913-RA"/>
    </source>
</evidence>
<dbReference type="AlphaFoldDB" id="A0A915K271"/>
<name>A0A915K271_ROMCU</name>
<sequence length="160" mass="17429">MILSYRQKERATVTATVVVAPAPSAPSAVQRPPPGILTDSALEVVAQLEWLLLNWNDLSSPTNAMRAVWSTYLAKKYRPLPWELLKEGLEVEVLLAADLMLSAHPALQILGPEVTRRAIEFIANSTIWATPVDKILLDGKPSSPAVDAIPRAVEQTSQIA</sequence>
<protein>
    <submittedName>
        <fullName evidence="2">Uncharacterized protein</fullName>
    </submittedName>
</protein>
<keyword evidence="1" id="KW-1185">Reference proteome</keyword>
<dbReference type="WBParaSite" id="nRc.2.0.1.t32913-RA">
    <property type="protein sequence ID" value="nRc.2.0.1.t32913-RA"/>
    <property type="gene ID" value="nRc.2.0.1.g32913"/>
</dbReference>
<organism evidence="1 2">
    <name type="scientific">Romanomermis culicivorax</name>
    <name type="common">Nematode worm</name>
    <dbReference type="NCBI Taxonomy" id="13658"/>
    <lineage>
        <taxon>Eukaryota</taxon>
        <taxon>Metazoa</taxon>
        <taxon>Ecdysozoa</taxon>
        <taxon>Nematoda</taxon>
        <taxon>Enoplea</taxon>
        <taxon>Dorylaimia</taxon>
        <taxon>Mermithida</taxon>
        <taxon>Mermithoidea</taxon>
        <taxon>Mermithidae</taxon>
        <taxon>Romanomermis</taxon>
    </lineage>
</organism>